<keyword evidence="7" id="KW-1185">Reference proteome</keyword>
<keyword evidence="2" id="KW-0805">Transcription regulation</keyword>
<dbReference type="PANTHER" id="PTHR30537">
    <property type="entry name" value="HTH-TYPE TRANSCRIPTIONAL REGULATOR"/>
    <property type="match status" value="1"/>
</dbReference>
<evidence type="ECO:0000256" key="1">
    <source>
        <dbReference type="ARBA" id="ARBA00009437"/>
    </source>
</evidence>
<dbReference type="InterPro" id="IPR036390">
    <property type="entry name" value="WH_DNA-bd_sf"/>
</dbReference>
<dbReference type="EMBL" id="BAABHW010000005">
    <property type="protein sequence ID" value="GAA5078863.1"/>
    <property type="molecule type" value="Genomic_DNA"/>
</dbReference>
<organism evidence="6 7">
    <name type="scientific">[Roseibacterium] beibuensis</name>
    <dbReference type="NCBI Taxonomy" id="1193142"/>
    <lineage>
        <taxon>Bacteria</taxon>
        <taxon>Pseudomonadati</taxon>
        <taxon>Pseudomonadota</taxon>
        <taxon>Alphaproteobacteria</taxon>
        <taxon>Rhodobacterales</taxon>
        <taxon>Roseobacteraceae</taxon>
        <taxon>Roseicyclus</taxon>
    </lineage>
</organism>
<dbReference type="Proteomes" id="UP001499910">
    <property type="component" value="Unassembled WGS sequence"/>
</dbReference>
<protein>
    <submittedName>
        <fullName evidence="6">Transcriptional regulator GcvA</fullName>
    </submittedName>
</protein>
<dbReference type="SUPFAM" id="SSF53850">
    <property type="entry name" value="Periplasmic binding protein-like II"/>
    <property type="match status" value="1"/>
</dbReference>
<dbReference type="InterPro" id="IPR058163">
    <property type="entry name" value="LysR-type_TF_proteobact-type"/>
</dbReference>
<evidence type="ECO:0000256" key="4">
    <source>
        <dbReference type="ARBA" id="ARBA00023163"/>
    </source>
</evidence>
<dbReference type="InterPro" id="IPR000847">
    <property type="entry name" value="LysR_HTH_N"/>
</dbReference>
<gene>
    <name evidence="6" type="primary">gcvA_2</name>
    <name evidence="6" type="ORF">GCM10023209_30430</name>
</gene>
<dbReference type="Gene3D" id="1.10.10.10">
    <property type="entry name" value="Winged helix-like DNA-binding domain superfamily/Winged helix DNA-binding domain"/>
    <property type="match status" value="1"/>
</dbReference>
<dbReference type="PROSITE" id="PS50931">
    <property type="entry name" value="HTH_LYSR"/>
    <property type="match status" value="1"/>
</dbReference>
<evidence type="ECO:0000313" key="6">
    <source>
        <dbReference type="EMBL" id="GAA5078863.1"/>
    </source>
</evidence>
<evidence type="ECO:0000259" key="5">
    <source>
        <dbReference type="PROSITE" id="PS50931"/>
    </source>
</evidence>
<feature type="domain" description="HTH lysR-type" evidence="5">
    <location>
        <begin position="12"/>
        <end position="69"/>
    </location>
</feature>
<reference evidence="7" key="1">
    <citation type="journal article" date="2019" name="Int. J. Syst. Evol. Microbiol.">
        <title>The Global Catalogue of Microorganisms (GCM) 10K type strain sequencing project: providing services to taxonomists for standard genome sequencing and annotation.</title>
        <authorList>
            <consortium name="The Broad Institute Genomics Platform"/>
            <consortium name="The Broad Institute Genome Sequencing Center for Infectious Disease"/>
            <person name="Wu L."/>
            <person name="Ma J."/>
        </authorList>
    </citation>
    <scope>NUCLEOTIDE SEQUENCE [LARGE SCALE GENOMIC DNA]</scope>
    <source>
        <strain evidence="7">JCM 18015</strain>
    </source>
</reference>
<comment type="similarity">
    <text evidence="1">Belongs to the LysR transcriptional regulatory family.</text>
</comment>
<dbReference type="Gene3D" id="3.40.190.10">
    <property type="entry name" value="Periplasmic binding protein-like II"/>
    <property type="match status" value="2"/>
</dbReference>
<proteinExistence type="inferred from homology"/>
<evidence type="ECO:0000313" key="7">
    <source>
        <dbReference type="Proteomes" id="UP001499910"/>
    </source>
</evidence>
<keyword evidence="3" id="KW-0238">DNA-binding</keyword>
<sequence>MMSVSPKRPKGPPLNAMRAFEAAARHVSFAAAAEELNVTAGAISQHIRTLEDWAGTPLFRRNAQGVALTSAGRALVADFTVAFDRLADATRALRNLKPNADFHIAALPSVAQLWLPRRLSRIRAQFPEISFSVTAMETPPSLSRELFDLSIFFATPDGSPGQRVICPDEIVPVCAPDLLARAGKPLEFSRLPLLHDQTWQEDWHLWSQAAGVPLGDDQKGARFSLYSLAVEEAKAGAGLLMGHLCLLEDALASGALVKAHGRSCRTGRALVVQAPAQHPQTARDGPRHRASERLIQAGRERTNDRT</sequence>
<evidence type="ECO:0000256" key="3">
    <source>
        <dbReference type="ARBA" id="ARBA00023125"/>
    </source>
</evidence>
<dbReference type="SUPFAM" id="SSF46785">
    <property type="entry name" value="Winged helix' DNA-binding domain"/>
    <property type="match status" value="1"/>
</dbReference>
<accession>A0ABP9LLE6</accession>
<dbReference type="PRINTS" id="PR00039">
    <property type="entry name" value="HTHLYSR"/>
</dbReference>
<keyword evidence="4" id="KW-0804">Transcription</keyword>
<dbReference type="InterPro" id="IPR005119">
    <property type="entry name" value="LysR_subst-bd"/>
</dbReference>
<evidence type="ECO:0000256" key="2">
    <source>
        <dbReference type="ARBA" id="ARBA00023015"/>
    </source>
</evidence>
<dbReference type="Pfam" id="PF03466">
    <property type="entry name" value="LysR_substrate"/>
    <property type="match status" value="1"/>
</dbReference>
<name>A0ABP9LLE6_9RHOB</name>
<dbReference type="InterPro" id="IPR036388">
    <property type="entry name" value="WH-like_DNA-bd_sf"/>
</dbReference>
<comment type="caution">
    <text evidence="6">The sequence shown here is derived from an EMBL/GenBank/DDBJ whole genome shotgun (WGS) entry which is preliminary data.</text>
</comment>
<dbReference type="PANTHER" id="PTHR30537:SF74">
    <property type="entry name" value="HTH-TYPE TRANSCRIPTIONAL REGULATOR TRPI"/>
    <property type="match status" value="1"/>
</dbReference>
<dbReference type="Pfam" id="PF00126">
    <property type="entry name" value="HTH_1"/>
    <property type="match status" value="1"/>
</dbReference>